<evidence type="ECO:0000256" key="2">
    <source>
        <dbReference type="ARBA" id="ARBA00022737"/>
    </source>
</evidence>
<dbReference type="PANTHER" id="PTHR45716:SF2">
    <property type="entry name" value="BITESIZE, ISOFORM I"/>
    <property type="match status" value="1"/>
</dbReference>
<dbReference type="InterPro" id="IPR000008">
    <property type="entry name" value="C2_dom"/>
</dbReference>
<dbReference type="Pfam" id="PF00168">
    <property type="entry name" value="C2"/>
    <property type="match status" value="2"/>
</dbReference>
<keyword evidence="2" id="KW-0677">Repeat</keyword>
<dbReference type="InterPro" id="IPR011011">
    <property type="entry name" value="Znf_FYVE_PHD"/>
</dbReference>
<accession>A0A5K4F1U4</accession>
<dbReference type="Gene3D" id="2.60.40.150">
    <property type="entry name" value="C2 domain"/>
    <property type="match status" value="2"/>
</dbReference>
<evidence type="ECO:0000256" key="4">
    <source>
        <dbReference type="SAM" id="MobiDB-lite"/>
    </source>
</evidence>
<feature type="region of interest" description="Disordered" evidence="4">
    <location>
        <begin position="1"/>
        <end position="36"/>
    </location>
</feature>
<feature type="domain" description="C2" evidence="5">
    <location>
        <begin position="693"/>
        <end position="831"/>
    </location>
</feature>
<dbReference type="CDD" id="cd08521">
    <property type="entry name" value="C2A_SLP"/>
    <property type="match status" value="1"/>
</dbReference>
<sequence>MSYSNINNPTLSRPFESTNDNFRSRSNSPAHNIGSKTGSAFIPDSLSIGSTKSIKSYPRKGTTLANANLTVEEQNHLEEVLSRFDKFRQIEDKRVKQLRQEMIDKQKARIKNSESIGEGRCNNCNTLFVPLLQPAIRCVNCHGDFCRICTEKLPNTNVVMCKFCRFETLHKCKLGVWFTEQLKQARASGRVRGVSGPEALRSSIQRIQREARSSAPRSRGANVQEIIQQHRRLSDTLCFGNTNEINKFGKNDKTRSMSLFYSKEVNEEPNKVSGDNQFLNRDRDTSFFDNCSEALSMNFLKNNAIEDAVDGQPEVNHQDQCVRCNTTEEKHQSSSKPDKQSKSLHNSQSLVDSGYVPQRTHSWIDDETGPTVDKHHSSTPQLHQISMSKESNLHKQNPGFSSSECYSPSLPSLTEKKFNSSYTDLTPSKIPITHQKHLDSETGSRSNLSVASGVYPDNTQNPTKLNSVKVLNVQDRRKSSSLNESDFIRVHNYEATSLSRVNETDANKACAKGLSPAQSFRSLFHVGLNKNHASHASSLSVYSERESCYAHGIQISGEMLMAVIYDDAYNTLRISIKQARNLAIADRKRNITNPYVKCYLLPDRTKGSKRKTSYKKATCNPVYDEEFKYHILKQDLTLRTLQVSVWHHNALGLNLFLGEIFLPLTFHQFDQASHWYTLGEHRFLPTVSHLQISRGEIVLAIKLVPGETGSNRGEIHVWIKSAKGLNASTDGMAPQKDNVDPYVKIYMLPGKEKYSKQKTKVVRKNNNPEWNQAIIYRDIILNSLNEIGIEISVWDYDRFSSNDFLGGCRINCGSRNQPWLDAMNAEKSAWLAMCERPNIWIEATIQLRSNLN</sequence>
<dbReference type="CDD" id="cd04020">
    <property type="entry name" value="C2B_SLP_1-2-3-4"/>
    <property type="match status" value="1"/>
</dbReference>
<feature type="region of interest" description="Disordered" evidence="4">
    <location>
        <begin position="324"/>
        <end position="382"/>
    </location>
</feature>
<feature type="domain" description="C2" evidence="5">
    <location>
        <begin position="555"/>
        <end position="676"/>
    </location>
</feature>
<dbReference type="GO" id="GO:0006887">
    <property type="term" value="P:exocytosis"/>
    <property type="evidence" value="ECO:0007669"/>
    <property type="project" value="TreeGrafter"/>
</dbReference>
<feature type="compositionally biased region" description="Basic and acidic residues" evidence="4">
    <location>
        <begin position="326"/>
        <end position="341"/>
    </location>
</feature>
<dbReference type="WBParaSite" id="Smp_302850.2">
    <property type="protein sequence ID" value="Smp_302850.2"/>
    <property type="gene ID" value="Smp_302850"/>
</dbReference>
<dbReference type="GO" id="GO:0005886">
    <property type="term" value="C:plasma membrane"/>
    <property type="evidence" value="ECO:0007669"/>
    <property type="project" value="TreeGrafter"/>
</dbReference>
<reference evidence="6" key="1">
    <citation type="submission" date="2019-11" db="UniProtKB">
        <authorList>
            <consortium name="WormBaseParasite"/>
        </authorList>
    </citation>
    <scope>IDENTIFICATION</scope>
    <source>
        <strain evidence="6">Puerto Rican</strain>
    </source>
</reference>
<dbReference type="ExpressionAtlas" id="A0A5K4F1U4">
    <property type="expression patterns" value="baseline and differential"/>
</dbReference>
<dbReference type="InterPro" id="IPR041282">
    <property type="entry name" value="FYVE_2"/>
</dbReference>
<evidence type="ECO:0000259" key="5">
    <source>
        <dbReference type="PROSITE" id="PS50004"/>
    </source>
</evidence>
<protein>
    <submittedName>
        <fullName evidence="6">FYVE_2 domain-containing protein</fullName>
    </submittedName>
</protein>
<dbReference type="FunFam" id="2.60.40.150:FF:000006">
    <property type="entry name" value="Synaptotagmin-like 5, isoform CRA_a"/>
    <property type="match status" value="1"/>
</dbReference>
<dbReference type="GO" id="GO:0042043">
    <property type="term" value="F:neurexin family protein binding"/>
    <property type="evidence" value="ECO:0007669"/>
    <property type="project" value="TreeGrafter"/>
</dbReference>
<evidence type="ECO:0000313" key="6">
    <source>
        <dbReference type="WBParaSite" id="Smp_302850.2"/>
    </source>
</evidence>
<dbReference type="InterPro" id="IPR013083">
    <property type="entry name" value="Znf_RING/FYVE/PHD"/>
</dbReference>
<dbReference type="Pfam" id="PF02318">
    <property type="entry name" value="FYVE_2"/>
    <property type="match status" value="1"/>
</dbReference>
<dbReference type="SUPFAM" id="SSF57903">
    <property type="entry name" value="FYVE/PHD zinc finger"/>
    <property type="match status" value="1"/>
</dbReference>
<dbReference type="AlphaFoldDB" id="A0A5K4F1U4"/>
<dbReference type="SUPFAM" id="SSF49562">
    <property type="entry name" value="C2 domain (Calcium/lipid-binding domain, CaLB)"/>
    <property type="match status" value="2"/>
</dbReference>
<dbReference type="STRING" id="6183.A0A5K4F1U4"/>
<evidence type="ECO:0000256" key="3">
    <source>
        <dbReference type="ARBA" id="ARBA00023136"/>
    </source>
</evidence>
<proteinExistence type="predicted"/>
<dbReference type="Gene3D" id="3.30.40.10">
    <property type="entry name" value="Zinc/RING finger domain, C3HC4 (zinc finger)"/>
    <property type="match status" value="1"/>
</dbReference>
<comment type="subcellular location">
    <subcellularLocation>
        <location evidence="1">Membrane</location>
    </subcellularLocation>
</comment>
<dbReference type="SMART" id="SM00239">
    <property type="entry name" value="C2"/>
    <property type="match status" value="2"/>
</dbReference>
<dbReference type="PROSITE" id="PS50004">
    <property type="entry name" value="C2"/>
    <property type="match status" value="2"/>
</dbReference>
<evidence type="ECO:0000256" key="1">
    <source>
        <dbReference type="ARBA" id="ARBA00004370"/>
    </source>
</evidence>
<dbReference type="InterPro" id="IPR043567">
    <property type="entry name" value="SYTL1-5_C2B"/>
</dbReference>
<dbReference type="PANTHER" id="PTHR45716">
    <property type="entry name" value="BITESIZE, ISOFORM I"/>
    <property type="match status" value="1"/>
</dbReference>
<dbReference type="InterPro" id="IPR035892">
    <property type="entry name" value="C2_domain_sf"/>
</dbReference>
<organism evidence="6">
    <name type="scientific">Schistosoma mansoni</name>
    <name type="common">Blood fluke</name>
    <dbReference type="NCBI Taxonomy" id="6183"/>
    <lineage>
        <taxon>Eukaryota</taxon>
        <taxon>Metazoa</taxon>
        <taxon>Spiralia</taxon>
        <taxon>Lophotrochozoa</taxon>
        <taxon>Platyhelminthes</taxon>
        <taxon>Trematoda</taxon>
        <taxon>Digenea</taxon>
        <taxon>Strigeidida</taxon>
        <taxon>Schistosomatoidea</taxon>
        <taxon>Schistosomatidae</taxon>
        <taxon>Schistosoma</taxon>
    </lineage>
</organism>
<dbReference type="GO" id="GO:0070382">
    <property type="term" value="C:exocytic vesicle"/>
    <property type="evidence" value="ECO:0007669"/>
    <property type="project" value="TreeGrafter"/>
</dbReference>
<keyword evidence="3" id="KW-0472">Membrane</keyword>
<dbReference type="InParanoid" id="A0A5K4F1U4"/>
<name>A0A5K4F1U4_SCHMA</name>